<evidence type="ECO:0000256" key="5">
    <source>
        <dbReference type="ARBA" id="ARBA00022573"/>
    </source>
</evidence>
<keyword evidence="8 9" id="KW-0472">Membrane</keyword>
<feature type="transmembrane region" description="Helical" evidence="9">
    <location>
        <begin position="366"/>
        <end position="391"/>
    </location>
</feature>
<comment type="function">
    <text evidence="9">Converts cobyric acid to cobinamide by the addition of aminopropanol on the F carboxylic group.</text>
</comment>
<evidence type="ECO:0000313" key="11">
    <source>
        <dbReference type="EMBL" id="MBD2865815.1"/>
    </source>
</evidence>
<dbReference type="PANTHER" id="PTHR34308:SF1">
    <property type="entry name" value="COBALAMIN BIOSYNTHESIS PROTEIN CBIB"/>
    <property type="match status" value="1"/>
</dbReference>
<evidence type="ECO:0000256" key="3">
    <source>
        <dbReference type="ARBA" id="ARBA00006263"/>
    </source>
</evidence>
<evidence type="ECO:0000256" key="1">
    <source>
        <dbReference type="ARBA" id="ARBA00004651"/>
    </source>
</evidence>
<dbReference type="NCBIfam" id="TIGR00380">
    <property type="entry name" value="cobal_cbiB"/>
    <property type="match status" value="1"/>
</dbReference>
<organism evidence="11 12">
    <name type="scientific">Paenibacillus oceani</name>
    <dbReference type="NCBI Taxonomy" id="2772510"/>
    <lineage>
        <taxon>Bacteria</taxon>
        <taxon>Bacillati</taxon>
        <taxon>Bacillota</taxon>
        <taxon>Bacilli</taxon>
        <taxon>Bacillales</taxon>
        <taxon>Paenibacillaceae</taxon>
        <taxon>Paenibacillus</taxon>
    </lineage>
</organism>
<dbReference type="GO" id="GO:0009236">
    <property type="term" value="P:cobalamin biosynthetic process"/>
    <property type="evidence" value="ECO:0007669"/>
    <property type="project" value="UniProtKB-UniRule"/>
</dbReference>
<evidence type="ECO:0000256" key="6">
    <source>
        <dbReference type="ARBA" id="ARBA00022692"/>
    </source>
</evidence>
<keyword evidence="5 9" id="KW-0169">Cobalamin biosynthesis</keyword>
<reference evidence="11" key="1">
    <citation type="submission" date="2020-09" db="EMBL/GenBank/DDBJ databases">
        <title>A novel bacterium of genus Paenibacillus, isolated from South China Sea.</title>
        <authorList>
            <person name="Huang H."/>
            <person name="Mo K."/>
            <person name="Hu Y."/>
        </authorList>
    </citation>
    <scope>NUCLEOTIDE SEQUENCE</scope>
    <source>
        <strain evidence="11">IB182363</strain>
    </source>
</reference>
<feature type="region of interest" description="Disordered" evidence="10">
    <location>
        <begin position="51"/>
        <end position="97"/>
    </location>
</feature>
<comment type="caution">
    <text evidence="11">The sequence shown here is derived from an EMBL/GenBank/DDBJ whole genome shotgun (WGS) entry which is preliminary data.</text>
</comment>
<dbReference type="Pfam" id="PF03186">
    <property type="entry name" value="CobD_Cbib"/>
    <property type="match status" value="2"/>
</dbReference>
<protein>
    <recommendedName>
        <fullName evidence="9">Cobalamin biosynthesis protein CobD</fullName>
    </recommendedName>
</protein>
<dbReference type="GO" id="GO:0005886">
    <property type="term" value="C:plasma membrane"/>
    <property type="evidence" value="ECO:0007669"/>
    <property type="project" value="UniProtKB-SubCell"/>
</dbReference>
<comment type="pathway">
    <text evidence="2 9">Cofactor biosynthesis; adenosylcobalamin biosynthesis.</text>
</comment>
<evidence type="ECO:0000256" key="4">
    <source>
        <dbReference type="ARBA" id="ARBA00022475"/>
    </source>
</evidence>
<dbReference type="HAMAP" id="MF_00024">
    <property type="entry name" value="CobD_CbiB"/>
    <property type="match status" value="1"/>
</dbReference>
<evidence type="ECO:0000313" key="12">
    <source>
        <dbReference type="Proteomes" id="UP000639396"/>
    </source>
</evidence>
<proteinExistence type="inferred from homology"/>
<feature type="transmembrane region" description="Helical" evidence="9">
    <location>
        <begin position="128"/>
        <end position="156"/>
    </location>
</feature>
<dbReference type="GO" id="GO:0015420">
    <property type="term" value="F:ABC-type vitamin B12 transporter activity"/>
    <property type="evidence" value="ECO:0007669"/>
    <property type="project" value="UniProtKB-UniRule"/>
</dbReference>
<evidence type="ECO:0000256" key="9">
    <source>
        <dbReference type="HAMAP-Rule" id="MF_00024"/>
    </source>
</evidence>
<dbReference type="InterPro" id="IPR004485">
    <property type="entry name" value="Cobalamin_biosynth_CobD/CbiB"/>
</dbReference>
<evidence type="ECO:0000256" key="10">
    <source>
        <dbReference type="SAM" id="MobiDB-lite"/>
    </source>
</evidence>
<name>A0A927CDW7_9BACL</name>
<keyword evidence="4 9" id="KW-1003">Cell membrane</keyword>
<comment type="similarity">
    <text evidence="3 9">Belongs to the CobD/CbiB family.</text>
</comment>
<evidence type="ECO:0000256" key="2">
    <source>
        <dbReference type="ARBA" id="ARBA00004953"/>
    </source>
</evidence>
<dbReference type="PANTHER" id="PTHR34308">
    <property type="entry name" value="COBALAMIN BIOSYNTHESIS PROTEIN CBIB"/>
    <property type="match status" value="1"/>
</dbReference>
<dbReference type="Proteomes" id="UP000639396">
    <property type="component" value="Unassembled WGS sequence"/>
</dbReference>
<dbReference type="AlphaFoldDB" id="A0A927CDW7"/>
<keyword evidence="12" id="KW-1185">Reference proteome</keyword>
<dbReference type="EMBL" id="JACXJA010000047">
    <property type="protein sequence ID" value="MBD2865815.1"/>
    <property type="molecule type" value="Genomic_DNA"/>
</dbReference>
<accession>A0A927CDW7</accession>
<comment type="caution">
    <text evidence="9">Lacks conserved residue(s) required for the propagation of feature annotation.</text>
</comment>
<feature type="compositionally biased region" description="Polar residues" evidence="10">
    <location>
        <begin position="67"/>
        <end position="81"/>
    </location>
</feature>
<sequence>MLLFSWQETAWMVIAAIVVDWIVGDPRWPTHPVIWIGRLISRLEKRLRSGEMKQQVSAPKESEESSQHIPTPQGSEQSLQHATAPRESAASEQHANATGEYATPAPAAVSHQAQAAPSDRRRQRLQGVALTVLTVGAAFSVMFAIVKLCLLIHPWLGYAVNVWFISTTIAVKGLKDAAMLVYRPLSEGNMEDARKYVGYIVGRDTTRLDEPEIVRATVETVSENTVDAFVSPIVFALLGGAPLAMLYRAANTLDSMVGYKNAKYLHFGWASARLDDVLNYIPARLTGLMIVCVCAFGKGLSAARAAKSIVTFASRHPSPNSGIPESAVAGAIGIELGGLNRYGEVVSDRARMGWPLRERSRGDIVLTIRICYGVSYLAAGGLLCAVIATMYG</sequence>
<gene>
    <name evidence="9 11" type="primary">cobD</name>
    <name evidence="11" type="ORF">IDH45_27920</name>
</gene>
<feature type="transmembrane region" description="Helical" evidence="9">
    <location>
        <begin position="229"/>
        <end position="250"/>
    </location>
</feature>
<evidence type="ECO:0000256" key="7">
    <source>
        <dbReference type="ARBA" id="ARBA00022989"/>
    </source>
</evidence>
<dbReference type="GO" id="GO:0048472">
    <property type="term" value="F:threonine-phosphate decarboxylase activity"/>
    <property type="evidence" value="ECO:0007669"/>
    <property type="project" value="InterPro"/>
</dbReference>
<evidence type="ECO:0000256" key="8">
    <source>
        <dbReference type="ARBA" id="ARBA00023136"/>
    </source>
</evidence>
<keyword evidence="7 9" id="KW-1133">Transmembrane helix</keyword>
<comment type="subcellular location">
    <subcellularLocation>
        <location evidence="1 9">Cell membrane</location>
        <topology evidence="1 9">Multi-pass membrane protein</topology>
    </subcellularLocation>
</comment>
<keyword evidence="6 9" id="KW-0812">Transmembrane</keyword>